<dbReference type="InterPro" id="IPR029752">
    <property type="entry name" value="D-isomer_DH_CS1"/>
</dbReference>
<dbReference type="PROSITE" id="PS00065">
    <property type="entry name" value="D_2_HYDROXYACID_DH_1"/>
    <property type="match status" value="1"/>
</dbReference>
<dbReference type="AlphaFoldDB" id="A0A0A2G9K8"/>
<dbReference type="PANTHER" id="PTHR10996">
    <property type="entry name" value="2-HYDROXYACID DEHYDROGENASE-RELATED"/>
    <property type="match status" value="1"/>
</dbReference>
<comment type="catalytic activity">
    <reaction evidence="5">
        <text>4-phospho-D-erythronate + NAD(+) = (R)-3-hydroxy-2-oxo-4-phosphooxybutanoate + NADH + H(+)</text>
        <dbReference type="Rhea" id="RHEA:18829"/>
        <dbReference type="ChEBI" id="CHEBI:15378"/>
        <dbReference type="ChEBI" id="CHEBI:57540"/>
        <dbReference type="ChEBI" id="CHEBI:57945"/>
        <dbReference type="ChEBI" id="CHEBI:58538"/>
        <dbReference type="ChEBI" id="CHEBI:58766"/>
        <dbReference type="EC" id="1.1.1.290"/>
    </reaction>
</comment>
<dbReference type="eggNOG" id="COG0111">
    <property type="taxonomic scope" value="Bacteria"/>
</dbReference>
<dbReference type="Pfam" id="PF00389">
    <property type="entry name" value="2-Hacid_dh"/>
    <property type="match status" value="1"/>
</dbReference>
<dbReference type="Gene3D" id="3.40.50.720">
    <property type="entry name" value="NAD(P)-binding Rossmann-like Domain"/>
    <property type="match status" value="2"/>
</dbReference>
<dbReference type="GO" id="GO:0030267">
    <property type="term" value="F:glyoxylate reductase (NADPH) activity"/>
    <property type="evidence" value="ECO:0007669"/>
    <property type="project" value="TreeGrafter"/>
</dbReference>
<evidence type="ECO:0000256" key="2">
    <source>
        <dbReference type="ARBA" id="ARBA00023002"/>
    </source>
</evidence>
<keyword evidence="3 5" id="KW-0520">NAD</keyword>
<dbReference type="UniPathway" id="UPA00244">
    <property type="reaction ID" value="UER00310"/>
</dbReference>
<evidence type="ECO:0000256" key="4">
    <source>
        <dbReference type="ARBA" id="ARBA00023096"/>
    </source>
</evidence>
<evidence type="ECO:0000256" key="5">
    <source>
        <dbReference type="HAMAP-Rule" id="MF_01825"/>
    </source>
</evidence>
<dbReference type="GO" id="GO:0005829">
    <property type="term" value="C:cytosol"/>
    <property type="evidence" value="ECO:0007669"/>
    <property type="project" value="TreeGrafter"/>
</dbReference>
<feature type="binding site" evidence="5">
    <location>
        <position position="49"/>
    </location>
    <ligand>
        <name>substrate</name>
    </ligand>
</feature>
<comment type="function">
    <text evidence="5">Catalyzes the oxidation of erythronate-4-phosphate to 3-hydroxy-2-oxo-4-phosphonooxybutanoate.</text>
</comment>
<dbReference type="InterPro" id="IPR020921">
    <property type="entry name" value="Erythronate-4-P_DHase"/>
</dbReference>
<evidence type="ECO:0000256" key="1">
    <source>
        <dbReference type="ARBA" id="ARBA00022490"/>
    </source>
</evidence>
<feature type="active site" evidence="5">
    <location>
        <position position="241"/>
    </location>
</feature>
<dbReference type="GO" id="GO:0033711">
    <property type="term" value="F:4-phosphoerythronate dehydrogenase activity"/>
    <property type="evidence" value="ECO:0007669"/>
    <property type="project" value="UniProtKB-EC"/>
</dbReference>
<gene>
    <name evidence="5" type="primary">pdxB</name>
    <name evidence="8" type="ORF">HQ36_01050</name>
</gene>
<evidence type="ECO:0000313" key="8">
    <source>
        <dbReference type="EMBL" id="KGN99085.1"/>
    </source>
</evidence>
<feature type="active site" evidence="5">
    <location>
        <position position="212"/>
    </location>
</feature>
<feature type="active site" description="Proton donor" evidence="5">
    <location>
        <position position="258"/>
    </location>
</feature>
<comment type="subcellular location">
    <subcellularLocation>
        <location evidence="5">Cytoplasm</location>
    </subcellularLocation>
</comment>
<sequence>MPTRLIADASLPYIKGVLESVADIIYLPSQEITRARIIAERAEGLLIRSVTRCDSALLEETPIRFIATATAGFDHIDASYCSAHGIEWHNAPGCNARGVAHWVLCALSWMAIQQGRPLKEERLGIVGVGNVGRNLLQMAEEVVGEILLCDPPRAEREGEVDFHSLDHLAEHCSLLSFHTPLTREKRYATHHLINSELLARCSPRTIVLNAARGGVADSQALLEALKMGRVGSAMIDCWEGEPHIKEELLPFVSYATPHIAGFSAEGKARGSRSVLEDTLRFFGWEGVDLSRIKVPELEHPFITIPSEHPFWLEEVFLQTSHTIRQTEVFLRKNPSDFELHRVNYPFHREPEAYIAIGGNAYQREVLQRIGFRIPT</sequence>
<dbReference type="STRING" id="266762.HQ36_01050"/>
<name>A0A0A2G9K8_9PORP</name>
<feature type="binding site" evidence="5">
    <location>
        <position position="150"/>
    </location>
    <ligand>
        <name>NAD(+)</name>
        <dbReference type="ChEBI" id="CHEBI:57540"/>
    </ligand>
</feature>
<protein>
    <recommendedName>
        <fullName evidence="5">Erythronate-4-phosphate dehydrogenase</fullName>
        <ecNumber evidence="5">1.1.1.290</ecNumber>
    </recommendedName>
</protein>
<dbReference type="GO" id="GO:0008615">
    <property type="term" value="P:pyridoxine biosynthetic process"/>
    <property type="evidence" value="ECO:0007669"/>
    <property type="project" value="UniProtKB-UniRule"/>
</dbReference>
<dbReference type="InterPro" id="IPR036291">
    <property type="entry name" value="NAD(P)-bd_dom_sf"/>
</dbReference>
<keyword evidence="9" id="KW-1185">Reference proteome</keyword>
<dbReference type="SUPFAM" id="SSF51735">
    <property type="entry name" value="NAD(P)-binding Rossmann-fold domains"/>
    <property type="match status" value="1"/>
</dbReference>
<dbReference type="InterPro" id="IPR006140">
    <property type="entry name" value="D-isomer_DH_NAD-bd"/>
</dbReference>
<dbReference type="RefSeq" id="WP_036882734.1">
    <property type="nucleotide sequence ID" value="NZ_JQZW01000002.1"/>
</dbReference>
<comment type="caution">
    <text evidence="8">The sequence shown here is derived from an EMBL/GenBank/DDBJ whole genome shotgun (WGS) entry which is preliminary data.</text>
</comment>
<feature type="binding site" evidence="5">
    <location>
        <position position="261"/>
    </location>
    <ligand>
        <name>NAD(+)</name>
        <dbReference type="ChEBI" id="CHEBI:57540"/>
    </ligand>
</feature>
<feature type="binding site" evidence="5">
    <location>
        <position position="236"/>
    </location>
    <ligand>
        <name>NAD(+)</name>
        <dbReference type="ChEBI" id="CHEBI:57540"/>
    </ligand>
</feature>
<dbReference type="OrthoDB" id="1522997at2"/>
<dbReference type="InterPro" id="IPR050223">
    <property type="entry name" value="D-isomer_2-hydroxyacid_DH"/>
</dbReference>
<accession>A0A0A2G9K8</accession>
<dbReference type="CDD" id="cd12158">
    <property type="entry name" value="ErythrP_dh"/>
    <property type="match status" value="1"/>
</dbReference>
<feature type="domain" description="D-isomer specific 2-hydroxyacid dehydrogenase catalytic" evidence="6">
    <location>
        <begin position="14"/>
        <end position="282"/>
    </location>
</feature>
<dbReference type="GO" id="GO:0016618">
    <property type="term" value="F:hydroxypyruvate reductase [NAD(P)H] activity"/>
    <property type="evidence" value="ECO:0007669"/>
    <property type="project" value="TreeGrafter"/>
</dbReference>
<dbReference type="Pfam" id="PF02826">
    <property type="entry name" value="2-Hacid_dh_C"/>
    <property type="match status" value="1"/>
</dbReference>
<evidence type="ECO:0000259" key="7">
    <source>
        <dbReference type="Pfam" id="PF02826"/>
    </source>
</evidence>
<keyword evidence="4 5" id="KW-0664">Pyridoxine biosynthesis</keyword>
<keyword evidence="2 5" id="KW-0560">Oxidoreductase</keyword>
<comment type="similarity">
    <text evidence="5">Belongs to the D-isomer specific 2-hydroxyacid dehydrogenase family. PdxB subfamily.</text>
</comment>
<evidence type="ECO:0000259" key="6">
    <source>
        <dbReference type="Pfam" id="PF00389"/>
    </source>
</evidence>
<dbReference type="EMBL" id="JQZW01000002">
    <property type="protein sequence ID" value="KGN99085.1"/>
    <property type="molecule type" value="Genomic_DNA"/>
</dbReference>
<comment type="pathway">
    <text evidence="5">Cofactor biosynthesis; pyridoxine 5'-phosphate biosynthesis; pyridoxine 5'-phosphate from D-erythrose 4-phosphate: step 2/5.</text>
</comment>
<evidence type="ECO:0000313" key="9">
    <source>
        <dbReference type="Proteomes" id="UP000030134"/>
    </source>
</evidence>
<feature type="binding site" evidence="5">
    <location>
        <position position="179"/>
    </location>
    <ligand>
        <name>NAD(+)</name>
        <dbReference type="ChEBI" id="CHEBI:57540"/>
    </ligand>
</feature>
<evidence type="ECO:0000256" key="3">
    <source>
        <dbReference type="ARBA" id="ARBA00023027"/>
    </source>
</evidence>
<organism evidence="8 9">
    <name type="scientific">Porphyromonas gingivicanis</name>
    <dbReference type="NCBI Taxonomy" id="266762"/>
    <lineage>
        <taxon>Bacteria</taxon>
        <taxon>Pseudomonadati</taxon>
        <taxon>Bacteroidota</taxon>
        <taxon>Bacteroidia</taxon>
        <taxon>Bacteroidales</taxon>
        <taxon>Porphyromonadaceae</taxon>
        <taxon>Porphyromonas</taxon>
    </lineage>
</organism>
<keyword evidence="1 5" id="KW-0963">Cytoplasm</keyword>
<dbReference type="PANTHER" id="PTHR10996:SF178">
    <property type="entry name" value="2-HYDROXYACID DEHYDROGENASE YGL185C-RELATED"/>
    <property type="match status" value="1"/>
</dbReference>
<reference evidence="8 9" key="1">
    <citation type="submission" date="2014-08" db="EMBL/GenBank/DDBJ databases">
        <title>Porphyromonas gingivicanis strain:COT-022_OH1391 Genome sequencing.</title>
        <authorList>
            <person name="Wallis C."/>
            <person name="Deusch O."/>
            <person name="O'Flynn C."/>
            <person name="Davis I."/>
            <person name="Jospin G."/>
            <person name="Darling A.E."/>
            <person name="Coil D.A."/>
            <person name="Alexiev A."/>
            <person name="Horsfall A."/>
            <person name="Kirkwood N."/>
            <person name="Harris S."/>
            <person name="Eisen J.A."/>
        </authorList>
    </citation>
    <scope>NUCLEOTIDE SEQUENCE [LARGE SCALE GENOMIC DNA]</scope>
    <source>
        <strain evidence="9">COT-022 OH1391</strain>
    </source>
</reference>
<feature type="domain" description="D-isomer specific 2-hydroxyacid dehydrogenase NAD-binding" evidence="7">
    <location>
        <begin position="111"/>
        <end position="260"/>
    </location>
</feature>
<feature type="binding site" evidence="5">
    <location>
        <position position="70"/>
    </location>
    <ligand>
        <name>substrate</name>
    </ligand>
</feature>
<comment type="caution">
    <text evidence="5">Lacks conserved residue(s) required for the propagation of feature annotation.</text>
</comment>
<comment type="subunit">
    <text evidence="5">Homodimer.</text>
</comment>
<dbReference type="Proteomes" id="UP000030134">
    <property type="component" value="Unassembled WGS sequence"/>
</dbReference>
<dbReference type="InterPro" id="IPR006139">
    <property type="entry name" value="D-isomer_2_OHA_DH_cat_dom"/>
</dbReference>
<dbReference type="SUPFAM" id="SSF52283">
    <property type="entry name" value="Formate/glycerate dehydrogenase catalytic domain-like"/>
    <property type="match status" value="1"/>
</dbReference>
<dbReference type="EC" id="1.1.1.290" evidence="5"/>
<dbReference type="HAMAP" id="MF_01825">
    <property type="entry name" value="PdxB"/>
    <property type="match status" value="1"/>
</dbReference>
<dbReference type="GO" id="GO:0051287">
    <property type="term" value="F:NAD binding"/>
    <property type="evidence" value="ECO:0007669"/>
    <property type="project" value="InterPro"/>
</dbReference>
<proteinExistence type="inferred from homology"/>